<evidence type="ECO:0000313" key="2">
    <source>
        <dbReference type="EMBL" id="KIM53315.1"/>
    </source>
</evidence>
<reference evidence="3" key="2">
    <citation type="submission" date="2015-01" db="EMBL/GenBank/DDBJ databases">
        <title>Evolutionary Origins and Diversification of the Mycorrhizal Mutualists.</title>
        <authorList>
            <consortium name="DOE Joint Genome Institute"/>
            <consortium name="Mycorrhizal Genomics Consortium"/>
            <person name="Kohler A."/>
            <person name="Kuo A."/>
            <person name="Nagy L.G."/>
            <person name="Floudas D."/>
            <person name="Copeland A."/>
            <person name="Barry K.W."/>
            <person name="Cichocki N."/>
            <person name="Veneault-Fourrey C."/>
            <person name="LaButti K."/>
            <person name="Lindquist E.A."/>
            <person name="Lipzen A."/>
            <person name="Lundell T."/>
            <person name="Morin E."/>
            <person name="Murat C."/>
            <person name="Riley R."/>
            <person name="Ohm R."/>
            <person name="Sun H."/>
            <person name="Tunlid A."/>
            <person name="Henrissat B."/>
            <person name="Grigoriev I.V."/>
            <person name="Hibbett D.S."/>
            <person name="Martin F."/>
        </authorList>
    </citation>
    <scope>NUCLEOTIDE SEQUENCE [LARGE SCALE GENOMIC DNA]</scope>
    <source>
        <strain evidence="3">Foug A</strain>
    </source>
</reference>
<protein>
    <submittedName>
        <fullName evidence="2">Uncharacterized protein</fullName>
    </submittedName>
</protein>
<dbReference type="EMBL" id="KN822184">
    <property type="protein sequence ID" value="KIM53315.1"/>
    <property type="molecule type" value="Genomic_DNA"/>
</dbReference>
<reference evidence="2 3" key="1">
    <citation type="submission" date="2014-04" db="EMBL/GenBank/DDBJ databases">
        <authorList>
            <consortium name="DOE Joint Genome Institute"/>
            <person name="Kuo A."/>
            <person name="Kohler A."/>
            <person name="Nagy L.G."/>
            <person name="Floudas D."/>
            <person name="Copeland A."/>
            <person name="Barry K.W."/>
            <person name="Cichocki N."/>
            <person name="Veneault-Fourrey C."/>
            <person name="LaButti K."/>
            <person name="Lindquist E.A."/>
            <person name="Lipzen A."/>
            <person name="Lundell T."/>
            <person name="Morin E."/>
            <person name="Murat C."/>
            <person name="Sun H."/>
            <person name="Tunlid A."/>
            <person name="Henrissat B."/>
            <person name="Grigoriev I.V."/>
            <person name="Hibbett D.S."/>
            <person name="Martin F."/>
            <person name="Nordberg H.P."/>
            <person name="Cantor M.N."/>
            <person name="Hua S.X."/>
        </authorList>
    </citation>
    <scope>NUCLEOTIDE SEQUENCE [LARGE SCALE GENOMIC DNA]</scope>
    <source>
        <strain evidence="2 3">Foug A</strain>
    </source>
</reference>
<organism evidence="2 3">
    <name type="scientific">Scleroderma citrinum Foug A</name>
    <dbReference type="NCBI Taxonomy" id="1036808"/>
    <lineage>
        <taxon>Eukaryota</taxon>
        <taxon>Fungi</taxon>
        <taxon>Dikarya</taxon>
        <taxon>Basidiomycota</taxon>
        <taxon>Agaricomycotina</taxon>
        <taxon>Agaricomycetes</taxon>
        <taxon>Agaricomycetidae</taxon>
        <taxon>Boletales</taxon>
        <taxon>Sclerodermatineae</taxon>
        <taxon>Sclerodermataceae</taxon>
        <taxon>Scleroderma</taxon>
    </lineage>
</organism>
<gene>
    <name evidence="2" type="ORF">SCLCIDRAFT_452177</name>
</gene>
<name>A0A0C3CXL6_9AGAM</name>
<dbReference type="HOGENOM" id="CLU_1267552_0_0_1"/>
<proteinExistence type="predicted"/>
<accession>A0A0C3CXL6</accession>
<dbReference type="AlphaFoldDB" id="A0A0C3CXL6"/>
<dbReference type="Proteomes" id="UP000053989">
    <property type="component" value="Unassembled WGS sequence"/>
</dbReference>
<sequence>MPCTEGKYRRQRGHARERTNDEDATSTEVHNNNEKAHTLHPCSTMTTATMVITYCCCHGICNPEKRHRQGRAGKEAIRTIRYCRAPETQHVRHGNCTSPCFRRRMSARRLCFTSLERCPSGYAKHAVRMKWISISMNAKARTYALGILLINCPAIDTIQGRRLSNVGTEVRGGGETEDGATEKPSRTGRSCQRSRHRGRDGRYGNLQCFHGFGHRHQR</sequence>
<dbReference type="InParanoid" id="A0A0C3CXL6"/>
<feature type="region of interest" description="Disordered" evidence="1">
    <location>
        <begin position="1"/>
        <end position="32"/>
    </location>
</feature>
<keyword evidence="3" id="KW-1185">Reference proteome</keyword>
<feature type="region of interest" description="Disordered" evidence="1">
    <location>
        <begin position="167"/>
        <end position="199"/>
    </location>
</feature>
<evidence type="ECO:0000313" key="3">
    <source>
        <dbReference type="Proteomes" id="UP000053989"/>
    </source>
</evidence>
<evidence type="ECO:0000256" key="1">
    <source>
        <dbReference type="SAM" id="MobiDB-lite"/>
    </source>
</evidence>